<proteinExistence type="predicted"/>
<comment type="caution">
    <text evidence="1">The sequence shown here is derived from an EMBL/GenBank/DDBJ whole genome shotgun (WGS) entry which is preliminary data.</text>
</comment>
<dbReference type="Gene3D" id="3.40.50.12110">
    <property type="match status" value="1"/>
</dbReference>
<dbReference type="GO" id="GO:0042601">
    <property type="term" value="C:endospore-forming forespore"/>
    <property type="evidence" value="ECO:0007669"/>
    <property type="project" value="TreeGrafter"/>
</dbReference>
<dbReference type="Proteomes" id="UP000321157">
    <property type="component" value="Unassembled WGS sequence"/>
</dbReference>
<dbReference type="GO" id="GO:0051539">
    <property type="term" value="F:4 iron, 4 sulfur cluster binding"/>
    <property type="evidence" value="ECO:0007669"/>
    <property type="project" value="TreeGrafter"/>
</dbReference>
<dbReference type="PANTHER" id="PTHR37822">
    <property type="entry name" value="SPORE PHOTOPRODUCT LYASE-RELATED"/>
    <property type="match status" value="1"/>
</dbReference>
<reference evidence="1 2" key="1">
    <citation type="submission" date="2019-07" db="EMBL/GenBank/DDBJ databases">
        <title>Whole genome shotgun sequence of Aneurinibacillus danicus NBRC 102444.</title>
        <authorList>
            <person name="Hosoyama A."/>
            <person name="Uohara A."/>
            <person name="Ohji S."/>
            <person name="Ichikawa N."/>
        </authorList>
    </citation>
    <scope>NUCLEOTIDE SEQUENCE [LARGE SCALE GENOMIC DNA]</scope>
    <source>
        <strain evidence="1 2">NBRC 102444</strain>
    </source>
</reference>
<name>A0A511V6M0_9BACL</name>
<dbReference type="GO" id="GO:1904047">
    <property type="term" value="F:S-adenosyl-L-methionine binding"/>
    <property type="evidence" value="ECO:0007669"/>
    <property type="project" value="TreeGrafter"/>
</dbReference>
<protein>
    <submittedName>
        <fullName evidence="1">Uncharacterized protein</fullName>
    </submittedName>
</protein>
<dbReference type="InterPro" id="IPR049539">
    <property type="entry name" value="SPL"/>
</dbReference>
<keyword evidence="2" id="KW-1185">Reference proteome</keyword>
<accession>A0A511V6M0</accession>
<evidence type="ECO:0000313" key="1">
    <source>
        <dbReference type="EMBL" id="GEN32842.1"/>
    </source>
</evidence>
<evidence type="ECO:0000313" key="2">
    <source>
        <dbReference type="Proteomes" id="UP000321157"/>
    </source>
</evidence>
<dbReference type="AlphaFoldDB" id="A0A511V6M0"/>
<organism evidence="1 2">
    <name type="scientific">Aneurinibacillus danicus</name>
    <dbReference type="NCBI Taxonomy" id="267746"/>
    <lineage>
        <taxon>Bacteria</taxon>
        <taxon>Bacillati</taxon>
        <taxon>Bacillota</taxon>
        <taxon>Bacilli</taxon>
        <taxon>Bacillales</taxon>
        <taxon>Paenibacillaceae</taxon>
        <taxon>Aneurinibacillus group</taxon>
        <taxon>Aneurinibacillus</taxon>
    </lineage>
</organism>
<dbReference type="EMBL" id="BJXX01000014">
    <property type="protein sequence ID" value="GEN32842.1"/>
    <property type="molecule type" value="Genomic_DNA"/>
</dbReference>
<gene>
    <name evidence="1" type="ORF">ADA01nite_03020</name>
</gene>
<dbReference type="GO" id="GO:0003913">
    <property type="term" value="F:DNA photolyase activity"/>
    <property type="evidence" value="ECO:0007669"/>
    <property type="project" value="TreeGrafter"/>
</dbReference>
<sequence>MTEKSGFFAWLQPFCACHYCYLQTTLGNKPYIRTYVNMDEILEQAGHYIDERKPEITEIARESPRL</sequence>
<dbReference type="Pfam" id="PF20903">
    <property type="entry name" value="SPL"/>
    <property type="match status" value="1"/>
</dbReference>
<dbReference type="PANTHER" id="PTHR37822:SF2">
    <property type="entry name" value="SPORE PHOTOPRODUCT LYASE"/>
    <property type="match status" value="1"/>
</dbReference>